<keyword evidence="2" id="KW-1185">Reference proteome</keyword>
<evidence type="ECO:0000313" key="1">
    <source>
        <dbReference type="EMBL" id="TVX95098.1"/>
    </source>
</evidence>
<organism evidence="1 2">
    <name type="scientific">Cohnella terricola</name>
    <dbReference type="NCBI Taxonomy" id="1289167"/>
    <lineage>
        <taxon>Bacteria</taxon>
        <taxon>Bacillati</taxon>
        <taxon>Bacillota</taxon>
        <taxon>Bacilli</taxon>
        <taxon>Bacillales</taxon>
        <taxon>Paenibacillaceae</taxon>
        <taxon>Cohnella</taxon>
    </lineage>
</organism>
<dbReference type="EMBL" id="VNJJ01000025">
    <property type="protein sequence ID" value="TVX95098.1"/>
    <property type="molecule type" value="Genomic_DNA"/>
</dbReference>
<dbReference type="Proteomes" id="UP000316330">
    <property type="component" value="Unassembled WGS sequence"/>
</dbReference>
<accession>A0A559J5D0</accession>
<reference evidence="1 2" key="1">
    <citation type="submission" date="2019-07" db="EMBL/GenBank/DDBJ databases">
        <authorList>
            <person name="Kim J."/>
        </authorList>
    </citation>
    <scope>NUCLEOTIDE SEQUENCE [LARGE SCALE GENOMIC DNA]</scope>
    <source>
        <strain evidence="1 2">G13</strain>
    </source>
</reference>
<proteinExistence type="predicted"/>
<protein>
    <submittedName>
        <fullName evidence="1">DUF4280 domain-containing protein</fullName>
    </submittedName>
</protein>
<dbReference type="AlphaFoldDB" id="A0A559J5D0"/>
<dbReference type="OrthoDB" id="2565645at2"/>
<sequence>MKHVFFEQLTQEMINELTLTPWRTTETFVTRGAFMHCTNGTHEEVLNQPTVNGVYINENPMMTVKDCNPSTSSGRNPESEVVGKNIDGNFHSFGYCRSEIHPRAKIVEEYKIPPDKIGGLPVAFNPETYEMQFVYPCVPKIDSEWEFGSSNVFINNVAVLTNKSCLRCKNNGTIRFLTNGMDIPPIQFIEHYMK</sequence>
<dbReference type="Pfam" id="PF14107">
    <property type="entry name" value="DUF4280"/>
    <property type="match status" value="1"/>
</dbReference>
<comment type="caution">
    <text evidence="1">The sequence shown here is derived from an EMBL/GenBank/DDBJ whole genome shotgun (WGS) entry which is preliminary data.</text>
</comment>
<gene>
    <name evidence="1" type="ORF">FPZ45_24140</name>
</gene>
<evidence type="ECO:0000313" key="2">
    <source>
        <dbReference type="Proteomes" id="UP000316330"/>
    </source>
</evidence>
<dbReference type="RefSeq" id="WP_144707222.1">
    <property type="nucleotide sequence ID" value="NZ_VNJJ01000025.1"/>
</dbReference>
<name>A0A559J5D0_9BACL</name>
<dbReference type="InterPro" id="IPR025460">
    <property type="entry name" value="DUF4280"/>
</dbReference>